<comment type="caution">
    <text evidence="1">The sequence shown here is derived from an EMBL/GenBank/DDBJ whole genome shotgun (WGS) entry which is preliminary data.</text>
</comment>
<evidence type="ECO:0000313" key="1">
    <source>
        <dbReference type="EMBL" id="KAJ8130754.1"/>
    </source>
</evidence>
<name>A0ACC2JTN4_9PEZI</name>
<dbReference type="Proteomes" id="UP001153332">
    <property type="component" value="Unassembled WGS sequence"/>
</dbReference>
<protein>
    <submittedName>
        <fullName evidence="1">Uncharacterized protein</fullName>
    </submittedName>
</protein>
<gene>
    <name evidence="1" type="ORF">O1611_g2873</name>
</gene>
<proteinExistence type="predicted"/>
<evidence type="ECO:0000313" key="2">
    <source>
        <dbReference type="Proteomes" id="UP001153332"/>
    </source>
</evidence>
<sequence length="657" mass="73663">MVADGPSLRCPATSAGAESCAVTANSPARRVPRAACRWHVLMLMIAQLGLPLIPLVRVDAPTPLATDPQMTDAIISAATIASTPSDNGYLWCDTNESQYVSGAHWTAILDSIADLKENADQPGHGSSSSHPQLLYGCKPISREAILATLPPRPTVDRGISCYFNRLDIAPYVVHSTQFLRQYEKFWVNPNEVSILWIGLLFSMICLAAISDEPVSTWAGEERNPLIDLYRERMVQCLAIGEYTNQKPYVLETLYHYITIEYSIRKDADKNIWLLMATGVNLAMGMGYHRDPAHFPRLSPFAGEMRRRTWATLIQGDILISTQMGMPRLIKDWQCDVAEPRNLNDADFDENTKVLPPSRPETEMTVSLNIIARRRVFKAVGAAIDLAAMTVPYPYSEVMRVDRMLQAAKDSIPLSLRMKPLQLSVTDPPQVITHRIFISIMFHKGTIMLHHKYLNTDQTDGDAIASAYSRNACLDACLSLLEMQQTFHEEVQLGGLLHVVRWRASSFIRHEFLTATMVLCWILHRGVDKLWPAHAPTTEDQIKNALRKAHDIWASMSGSSRDARKASETLTLVLNNQLGQIPPFSGSQPEPLNLTGSMDLQNANFNMMTQFEDETFPSVTMESSDPYQMGQNPLWDMNFMESWESVEQFAPSEPKVPK</sequence>
<organism evidence="1 2">
    <name type="scientific">Lasiodiplodia mahajangana</name>
    <dbReference type="NCBI Taxonomy" id="1108764"/>
    <lineage>
        <taxon>Eukaryota</taxon>
        <taxon>Fungi</taxon>
        <taxon>Dikarya</taxon>
        <taxon>Ascomycota</taxon>
        <taxon>Pezizomycotina</taxon>
        <taxon>Dothideomycetes</taxon>
        <taxon>Dothideomycetes incertae sedis</taxon>
        <taxon>Botryosphaeriales</taxon>
        <taxon>Botryosphaeriaceae</taxon>
        <taxon>Lasiodiplodia</taxon>
    </lineage>
</organism>
<keyword evidence="2" id="KW-1185">Reference proteome</keyword>
<accession>A0ACC2JTN4</accession>
<dbReference type="EMBL" id="JAPUUL010000431">
    <property type="protein sequence ID" value="KAJ8130754.1"/>
    <property type="molecule type" value="Genomic_DNA"/>
</dbReference>
<reference evidence="1" key="1">
    <citation type="submission" date="2022-12" db="EMBL/GenBank/DDBJ databases">
        <title>Genome Sequence of Lasiodiplodia mahajangana.</title>
        <authorList>
            <person name="Buettner E."/>
        </authorList>
    </citation>
    <scope>NUCLEOTIDE SEQUENCE</scope>
    <source>
        <strain evidence="1">VT137</strain>
    </source>
</reference>